<comment type="caution">
    <text evidence="3">The sequence shown here is derived from an EMBL/GenBank/DDBJ whole genome shotgun (WGS) entry which is preliminary data.</text>
</comment>
<feature type="region of interest" description="Disordered" evidence="1">
    <location>
        <begin position="107"/>
        <end position="150"/>
    </location>
</feature>
<evidence type="ECO:0000259" key="2">
    <source>
        <dbReference type="Pfam" id="PF10551"/>
    </source>
</evidence>
<dbReference type="InterPro" id="IPR018289">
    <property type="entry name" value="MULE_transposase_dom"/>
</dbReference>
<dbReference type="EMBL" id="BQNB010012234">
    <property type="protein sequence ID" value="GJT00946.1"/>
    <property type="molecule type" value="Genomic_DNA"/>
</dbReference>
<feature type="region of interest" description="Disordered" evidence="1">
    <location>
        <begin position="349"/>
        <end position="398"/>
    </location>
</feature>
<evidence type="ECO:0000313" key="4">
    <source>
        <dbReference type="Proteomes" id="UP001151760"/>
    </source>
</evidence>
<reference evidence="3" key="2">
    <citation type="submission" date="2022-01" db="EMBL/GenBank/DDBJ databases">
        <authorList>
            <person name="Yamashiro T."/>
            <person name="Shiraishi A."/>
            <person name="Satake H."/>
            <person name="Nakayama K."/>
        </authorList>
    </citation>
    <scope>NUCLEOTIDE SEQUENCE</scope>
</reference>
<dbReference type="Pfam" id="PF10551">
    <property type="entry name" value="MULE"/>
    <property type="match status" value="1"/>
</dbReference>
<evidence type="ECO:0000256" key="1">
    <source>
        <dbReference type="SAM" id="MobiDB-lite"/>
    </source>
</evidence>
<feature type="compositionally biased region" description="Low complexity" evidence="1">
    <location>
        <begin position="360"/>
        <end position="378"/>
    </location>
</feature>
<feature type="domain" description="MULE transposase" evidence="2">
    <location>
        <begin position="162"/>
        <end position="209"/>
    </location>
</feature>
<reference evidence="3" key="1">
    <citation type="journal article" date="2022" name="Int. J. Mol. Sci.">
        <title>Draft Genome of Tanacetum Coccineum: Genomic Comparison of Closely Related Tanacetum-Family Plants.</title>
        <authorList>
            <person name="Yamashiro T."/>
            <person name="Shiraishi A."/>
            <person name="Nakayama K."/>
            <person name="Satake H."/>
        </authorList>
    </citation>
    <scope>NUCLEOTIDE SEQUENCE</scope>
</reference>
<dbReference type="Proteomes" id="UP001151760">
    <property type="component" value="Unassembled WGS sequence"/>
</dbReference>
<organism evidence="3 4">
    <name type="scientific">Tanacetum coccineum</name>
    <dbReference type="NCBI Taxonomy" id="301880"/>
    <lineage>
        <taxon>Eukaryota</taxon>
        <taxon>Viridiplantae</taxon>
        <taxon>Streptophyta</taxon>
        <taxon>Embryophyta</taxon>
        <taxon>Tracheophyta</taxon>
        <taxon>Spermatophyta</taxon>
        <taxon>Magnoliopsida</taxon>
        <taxon>eudicotyledons</taxon>
        <taxon>Gunneridae</taxon>
        <taxon>Pentapetalae</taxon>
        <taxon>asterids</taxon>
        <taxon>campanulids</taxon>
        <taxon>Asterales</taxon>
        <taxon>Asteraceae</taxon>
        <taxon>Asteroideae</taxon>
        <taxon>Anthemideae</taxon>
        <taxon>Anthemidinae</taxon>
        <taxon>Tanacetum</taxon>
    </lineage>
</organism>
<dbReference type="PANTHER" id="PTHR31973:SF190">
    <property type="entry name" value="MULE TRANSPOSASE DOMAIN-CONTAINING PROTEIN"/>
    <property type="match status" value="1"/>
</dbReference>
<accession>A0ABQ5AID0</accession>
<evidence type="ECO:0000313" key="3">
    <source>
        <dbReference type="EMBL" id="GJT00946.1"/>
    </source>
</evidence>
<protein>
    <submittedName>
        <fullName evidence="3">FAR1-related sequence 10</fullName>
    </submittedName>
</protein>
<name>A0ABQ5AID0_9ASTR</name>
<proteinExistence type="predicted"/>
<sequence>MYYHFKIPNNNLDHGLQALGNDADVMNLVRYIDKYILIEVFIEHEYTVLETYLKSLQKLRLEEIVDDVESSALARKPFKKPGLKVNMLPQLLLEGPSLNDDVEVPSFNAEKEKETTDYAVSESNEEDVNKDENGSESNEEVANEYETGSESRFKEGLRDLFGLDGCFIKGQYPGQLLIAVGIDANHGIYPLAYAIVETEKTSSWSWFLTCLGILPAIAQVFPNAEHRFCVRHIYENFKAQWKCNQFKELVWKCAAATIVPYFDKQMGKLKNLDEGAYEYLQKIPPQHWSRSHFSGRAHCPLTPAATKLFEAIKYKATFYTVLWNGGTNIQMKGHNRTLCKGIVRGSQASKVGGSQGSSVGGSKASSVRGSKASSVGVSKRTKGSQTGTSCAAKRSKLF</sequence>
<gene>
    <name evidence="3" type="ORF">Tco_0822115</name>
</gene>
<dbReference type="PANTHER" id="PTHR31973">
    <property type="entry name" value="POLYPROTEIN, PUTATIVE-RELATED"/>
    <property type="match status" value="1"/>
</dbReference>
<keyword evidence="4" id="KW-1185">Reference proteome</keyword>